<evidence type="ECO:0000256" key="5">
    <source>
        <dbReference type="HAMAP-Rule" id="MF_01185"/>
    </source>
</evidence>
<keyword evidence="1 5" id="KW-0963">Cytoplasm</keyword>
<evidence type="ECO:0000256" key="2">
    <source>
        <dbReference type="ARBA" id="ARBA00022795"/>
    </source>
</evidence>
<reference evidence="6 7" key="3">
    <citation type="submission" date="2021-02" db="EMBL/GenBank/DDBJ databases">
        <authorList>
            <person name="Merkel A.Y."/>
        </authorList>
    </citation>
    <scope>NUCLEOTIDE SEQUENCE [LARGE SCALE GENOMIC DNA]</scope>
    <source>
        <strain evidence="6 7">T05b</strain>
    </source>
</reference>
<reference evidence="6 7" key="2">
    <citation type="submission" date="2021-02" db="EMBL/GenBank/DDBJ databases">
        <title>Sulfurospirillum tamanensis sp. nov.</title>
        <authorList>
            <person name="Frolova A."/>
            <person name="Merkel A."/>
            <person name="Slobodkin A."/>
        </authorList>
    </citation>
    <scope>NUCLEOTIDE SEQUENCE [LARGE SCALE GENOMIC DNA]</scope>
    <source>
        <strain evidence="6 7">T05b</strain>
    </source>
</reference>
<keyword evidence="6" id="KW-0969">Cilium</keyword>
<comment type="caution">
    <text evidence="6">The sequence shown here is derived from an EMBL/GenBank/DDBJ whole genome shotgun (WGS) entry which is preliminary data.</text>
</comment>
<dbReference type="InterPro" id="IPR003775">
    <property type="entry name" value="Flagellar_assembly_factor_FliW"/>
</dbReference>
<protein>
    <recommendedName>
        <fullName evidence="5">Flagellar assembly factor FliW</fullName>
    </recommendedName>
</protein>
<keyword evidence="4 5" id="KW-0143">Chaperone</keyword>
<dbReference type="Pfam" id="PF02623">
    <property type="entry name" value="FliW"/>
    <property type="match status" value="1"/>
</dbReference>
<evidence type="ECO:0000313" key="6">
    <source>
        <dbReference type="EMBL" id="MBN2963808.1"/>
    </source>
</evidence>
<comment type="function">
    <text evidence="5">Acts as an anti-CsrA protein, binds CsrA and prevents it from repressing translation of its target genes, one of which is flagellin. Binds to flagellin and participates in the assembly of the flagellum.</text>
</comment>
<dbReference type="SUPFAM" id="SSF141457">
    <property type="entry name" value="BH3618-like"/>
    <property type="match status" value="1"/>
</dbReference>
<keyword evidence="2 5" id="KW-1005">Bacterial flagellum biogenesis</keyword>
<name>A0ABS2WQC8_9BACT</name>
<keyword evidence="6" id="KW-0282">Flagellum</keyword>
<evidence type="ECO:0000256" key="3">
    <source>
        <dbReference type="ARBA" id="ARBA00022845"/>
    </source>
</evidence>
<keyword evidence="3 5" id="KW-0810">Translation regulation</keyword>
<comment type="subunit">
    <text evidence="5">Interacts with translational regulator CsrA and flagellin(s).</text>
</comment>
<evidence type="ECO:0000256" key="1">
    <source>
        <dbReference type="ARBA" id="ARBA00022490"/>
    </source>
</evidence>
<dbReference type="InterPro" id="IPR024046">
    <property type="entry name" value="Flagellar_assmbl_FliW_dom_sf"/>
</dbReference>
<proteinExistence type="inferred from homology"/>
<dbReference type="NCBIfam" id="NF009790">
    <property type="entry name" value="PRK13282.1"/>
    <property type="match status" value="1"/>
</dbReference>
<reference evidence="7" key="1">
    <citation type="submission" date="2021-02" db="EMBL/GenBank/DDBJ databases">
        <title>Sulfurospirillum tamanensis sp. nov.</title>
        <authorList>
            <person name="Merkel A.Y."/>
        </authorList>
    </citation>
    <scope>NUCLEOTIDE SEQUENCE [LARGE SCALE GENOMIC DNA]</scope>
    <source>
        <strain evidence="7">T05b</strain>
    </source>
</reference>
<comment type="subcellular location">
    <subcellularLocation>
        <location evidence="5">Cytoplasm</location>
    </subcellularLocation>
</comment>
<dbReference type="HAMAP" id="MF_01185">
    <property type="entry name" value="FliW"/>
    <property type="match status" value="1"/>
</dbReference>
<sequence>MVFTVKSPIPGFAHITTMELVKIDDFFMRLESKDDATSFTLLNPYMLREYAFEIPPYYKSLLEITDESKIMVFNIMIIANPIENSSVNFIAPLVFNAESMTMAQILLDSDKHPDLGISQSIGSFLQEEEA</sequence>
<keyword evidence="7" id="KW-1185">Reference proteome</keyword>
<dbReference type="EMBL" id="JAFHKK010000004">
    <property type="protein sequence ID" value="MBN2963808.1"/>
    <property type="molecule type" value="Genomic_DNA"/>
</dbReference>
<accession>A0ABS2WQC8</accession>
<dbReference type="RefSeq" id="WP_205458274.1">
    <property type="nucleotide sequence ID" value="NZ_JAFHKK010000004.1"/>
</dbReference>
<organism evidence="6 7">
    <name type="scientific">Sulfurospirillum tamanense</name>
    <dbReference type="NCBI Taxonomy" id="2813362"/>
    <lineage>
        <taxon>Bacteria</taxon>
        <taxon>Pseudomonadati</taxon>
        <taxon>Campylobacterota</taxon>
        <taxon>Epsilonproteobacteria</taxon>
        <taxon>Campylobacterales</taxon>
        <taxon>Sulfurospirillaceae</taxon>
        <taxon>Sulfurospirillum</taxon>
    </lineage>
</organism>
<gene>
    <name evidence="5 6" type="primary">fliW</name>
    <name evidence="6" type="ORF">JWV37_03355</name>
</gene>
<dbReference type="PANTHER" id="PTHR39190">
    <property type="entry name" value="FLAGELLAR ASSEMBLY FACTOR FLIW"/>
    <property type="match status" value="1"/>
</dbReference>
<dbReference type="Gene3D" id="2.30.290.10">
    <property type="entry name" value="BH3618-like"/>
    <property type="match status" value="1"/>
</dbReference>
<keyword evidence="6" id="KW-0966">Cell projection</keyword>
<dbReference type="PANTHER" id="PTHR39190:SF1">
    <property type="entry name" value="FLAGELLAR ASSEMBLY FACTOR FLIW"/>
    <property type="match status" value="1"/>
</dbReference>
<evidence type="ECO:0000313" key="7">
    <source>
        <dbReference type="Proteomes" id="UP000703590"/>
    </source>
</evidence>
<evidence type="ECO:0000256" key="4">
    <source>
        <dbReference type="ARBA" id="ARBA00023186"/>
    </source>
</evidence>
<dbReference type="Proteomes" id="UP000703590">
    <property type="component" value="Unassembled WGS sequence"/>
</dbReference>
<comment type="similarity">
    <text evidence="5">Belongs to the FliW family.</text>
</comment>